<evidence type="ECO:0008006" key="3">
    <source>
        <dbReference type="Google" id="ProtNLM"/>
    </source>
</evidence>
<evidence type="ECO:0000313" key="1">
    <source>
        <dbReference type="EMBL" id="CEO89321.1"/>
    </source>
</evidence>
<dbReference type="Proteomes" id="UP000046155">
    <property type="component" value="Unassembled WGS sequence"/>
</dbReference>
<organism evidence="1 2">
    <name type="scientific">Syntrophaceticus schinkii</name>
    <dbReference type="NCBI Taxonomy" id="499207"/>
    <lineage>
        <taxon>Bacteria</taxon>
        <taxon>Bacillati</taxon>
        <taxon>Bacillota</taxon>
        <taxon>Clostridia</taxon>
        <taxon>Thermoanaerobacterales</taxon>
        <taxon>Thermoanaerobacterales Family III. Incertae Sedis</taxon>
        <taxon>Syntrophaceticus</taxon>
    </lineage>
</organism>
<dbReference type="AlphaFoldDB" id="A0A0B7MMZ2"/>
<reference evidence="2" key="1">
    <citation type="submission" date="2015-01" db="EMBL/GenBank/DDBJ databases">
        <authorList>
            <person name="Manzoor Shahid"/>
            <person name="Zubair Saima"/>
        </authorList>
    </citation>
    <scope>NUCLEOTIDE SEQUENCE [LARGE SCALE GENOMIC DNA]</scope>
    <source>
        <strain evidence="2">Sp3</strain>
    </source>
</reference>
<gene>
    <name evidence="1" type="ORF">SSCH_440029</name>
</gene>
<evidence type="ECO:0000313" key="2">
    <source>
        <dbReference type="Proteomes" id="UP000046155"/>
    </source>
</evidence>
<name>A0A0B7MMZ2_9FIRM</name>
<dbReference type="Pfam" id="PF13310">
    <property type="entry name" value="Virulence_RhuM"/>
    <property type="match status" value="1"/>
</dbReference>
<dbReference type="RefSeq" id="WP_052835539.1">
    <property type="nucleotide sequence ID" value="NZ_CDRZ01000241.1"/>
</dbReference>
<dbReference type="PANTHER" id="PTHR35810">
    <property type="entry name" value="CYTOPLASMIC PROTEIN-RELATED"/>
    <property type="match status" value="1"/>
</dbReference>
<dbReference type="InterPro" id="IPR011204">
    <property type="entry name" value="Virulence_RhuM-like"/>
</dbReference>
<accession>A0A0B7MMZ2</accession>
<keyword evidence="2" id="KW-1185">Reference proteome</keyword>
<sequence>MGANNYKKGDMLPPKGQILLYQTEDGRQRIEVRLQDETVWLSQRLMAELFQVGVNTVNYHIKEIFADGELMPEATIRKYRIVRTEGKRAVERQIDFYNLDMIIAVGYRVRSHRGTQFRQWATERLREFIIKGFVLDDERLSEPGGIDYFDELLDRIRAIRASEKRFYQKVRDIYTLSADYDPKSPMTLEFFATVQNKMLYAATGMTAAELIYSRADSSKPNMGLTTWKGAGRGRQLTKQDTETAKNYLNQEEMKMLGLLVNQYLDFAELQARQRKVMYMADWKVKLDAFLKLNDRDILTHAGKISAKIAKELAHGEYNKFAKNRQMIEADRADEELRKAVLKLTGGEEE</sequence>
<dbReference type="PIRSF" id="PIRSF015268">
    <property type="entry name" value="Virulence_RhuM"/>
    <property type="match status" value="1"/>
</dbReference>
<dbReference type="EMBL" id="CDRZ01000241">
    <property type="protein sequence ID" value="CEO89321.1"/>
    <property type="molecule type" value="Genomic_DNA"/>
</dbReference>
<proteinExistence type="predicted"/>
<dbReference type="PANTHER" id="PTHR35810:SF1">
    <property type="entry name" value="CYTOPLASMIC PROTEIN"/>
    <property type="match status" value="1"/>
</dbReference>
<protein>
    <recommendedName>
        <fullName evidence="3">Virulence protein</fullName>
    </recommendedName>
</protein>